<dbReference type="SUPFAM" id="SSF55486">
    <property type="entry name" value="Metalloproteases ('zincins'), catalytic domain"/>
    <property type="match status" value="1"/>
</dbReference>
<keyword evidence="2" id="KW-0812">Transmembrane</keyword>
<reference evidence="4" key="2">
    <citation type="submission" date="2021-09" db="EMBL/GenBank/DDBJ databases">
        <authorList>
            <person name="Jia N."/>
            <person name="Wang J."/>
            <person name="Shi W."/>
            <person name="Du L."/>
            <person name="Sun Y."/>
            <person name="Zhan W."/>
            <person name="Jiang J."/>
            <person name="Wang Q."/>
            <person name="Zhang B."/>
            <person name="Ji P."/>
            <person name="Sakyi L.B."/>
            <person name="Cui X."/>
            <person name="Yuan T."/>
            <person name="Jiang B."/>
            <person name="Yang W."/>
            <person name="Lam T.T.-Y."/>
            <person name="Chang Q."/>
            <person name="Ding S."/>
            <person name="Wang X."/>
            <person name="Zhu J."/>
            <person name="Ruan X."/>
            <person name="Zhao L."/>
            <person name="Wei J."/>
            <person name="Que T."/>
            <person name="Du C."/>
            <person name="Cheng J."/>
            <person name="Dai P."/>
            <person name="Han X."/>
            <person name="Huang E."/>
            <person name="Gao Y."/>
            <person name="Liu J."/>
            <person name="Shao H."/>
            <person name="Ye R."/>
            <person name="Li L."/>
            <person name="Wei W."/>
            <person name="Wang X."/>
            <person name="Wang C."/>
            <person name="Huo Q."/>
            <person name="Li W."/>
            <person name="Guo W."/>
            <person name="Chen H."/>
            <person name="Chen S."/>
            <person name="Zhou L."/>
            <person name="Zhou L."/>
            <person name="Ni X."/>
            <person name="Tian J."/>
            <person name="Zhou Y."/>
            <person name="Sheng Y."/>
            <person name="Liu T."/>
            <person name="Pan Y."/>
            <person name="Xia L."/>
            <person name="Li J."/>
            <person name="Zhao F."/>
            <person name="Cao W."/>
        </authorList>
    </citation>
    <scope>NUCLEOTIDE SEQUENCE</scope>
    <source>
        <strain evidence="4">Rsan-2018</strain>
        <tissue evidence="4">Larvae</tissue>
    </source>
</reference>
<dbReference type="InterPro" id="IPR042089">
    <property type="entry name" value="Peptidase_M13_dom_2"/>
</dbReference>
<dbReference type="GO" id="GO:0004222">
    <property type="term" value="F:metalloendopeptidase activity"/>
    <property type="evidence" value="ECO:0007669"/>
    <property type="project" value="InterPro"/>
</dbReference>
<dbReference type="PANTHER" id="PTHR11733">
    <property type="entry name" value="ZINC METALLOPROTEASE FAMILY M13 NEPRILYSIN-RELATED"/>
    <property type="match status" value="1"/>
</dbReference>
<keyword evidence="5" id="KW-1185">Reference proteome</keyword>
<dbReference type="InterPro" id="IPR000718">
    <property type="entry name" value="Peptidase_M13"/>
</dbReference>
<name>A0A9D4PKD9_RHISA</name>
<dbReference type="Gene3D" id="3.40.390.10">
    <property type="entry name" value="Collagenase (Catalytic Domain)"/>
    <property type="match status" value="1"/>
</dbReference>
<feature type="domain" description="Peptidase M13 N-terminal" evidence="3">
    <location>
        <begin position="111"/>
        <end position="378"/>
    </location>
</feature>
<dbReference type="AlphaFoldDB" id="A0A9D4PKD9"/>
<dbReference type="VEuPathDB" id="VectorBase:RSAN_032631"/>
<dbReference type="GO" id="GO:0016485">
    <property type="term" value="P:protein processing"/>
    <property type="evidence" value="ECO:0007669"/>
    <property type="project" value="TreeGrafter"/>
</dbReference>
<keyword evidence="2" id="KW-1133">Transmembrane helix</keyword>
<gene>
    <name evidence="4" type="ORF">HPB52_010305</name>
</gene>
<comment type="similarity">
    <text evidence="1">Belongs to the peptidase M13 family.</text>
</comment>
<comment type="caution">
    <text evidence="4">The sequence shown here is derived from an EMBL/GenBank/DDBJ whole genome shotgun (WGS) entry which is preliminary data.</text>
</comment>
<dbReference type="Proteomes" id="UP000821837">
    <property type="component" value="Unassembled WGS sequence"/>
</dbReference>
<evidence type="ECO:0000313" key="5">
    <source>
        <dbReference type="Proteomes" id="UP000821837"/>
    </source>
</evidence>
<dbReference type="InterPro" id="IPR024079">
    <property type="entry name" value="MetalloPept_cat_dom_sf"/>
</dbReference>
<dbReference type="Pfam" id="PF05649">
    <property type="entry name" value="Peptidase_M13_N"/>
    <property type="match status" value="1"/>
</dbReference>
<evidence type="ECO:0000256" key="2">
    <source>
        <dbReference type="SAM" id="Phobius"/>
    </source>
</evidence>
<organism evidence="4 5">
    <name type="scientific">Rhipicephalus sanguineus</name>
    <name type="common">Brown dog tick</name>
    <name type="synonym">Ixodes sanguineus</name>
    <dbReference type="NCBI Taxonomy" id="34632"/>
    <lineage>
        <taxon>Eukaryota</taxon>
        <taxon>Metazoa</taxon>
        <taxon>Ecdysozoa</taxon>
        <taxon>Arthropoda</taxon>
        <taxon>Chelicerata</taxon>
        <taxon>Arachnida</taxon>
        <taxon>Acari</taxon>
        <taxon>Parasitiformes</taxon>
        <taxon>Ixodida</taxon>
        <taxon>Ixodoidea</taxon>
        <taxon>Ixodidae</taxon>
        <taxon>Rhipicephalinae</taxon>
        <taxon>Rhipicephalus</taxon>
        <taxon>Rhipicephalus</taxon>
    </lineage>
</organism>
<keyword evidence="2" id="KW-0472">Membrane</keyword>
<feature type="transmembrane region" description="Helical" evidence="2">
    <location>
        <begin position="34"/>
        <end position="55"/>
    </location>
</feature>
<dbReference type="GO" id="GO:0005886">
    <property type="term" value="C:plasma membrane"/>
    <property type="evidence" value="ECO:0007669"/>
    <property type="project" value="TreeGrafter"/>
</dbReference>
<reference evidence="4" key="1">
    <citation type="journal article" date="2020" name="Cell">
        <title>Large-Scale Comparative Analyses of Tick Genomes Elucidate Their Genetic Diversity and Vector Capacities.</title>
        <authorList>
            <consortium name="Tick Genome and Microbiome Consortium (TIGMIC)"/>
            <person name="Jia N."/>
            <person name="Wang J."/>
            <person name="Shi W."/>
            <person name="Du L."/>
            <person name="Sun Y."/>
            <person name="Zhan W."/>
            <person name="Jiang J.F."/>
            <person name="Wang Q."/>
            <person name="Zhang B."/>
            <person name="Ji P."/>
            <person name="Bell-Sakyi L."/>
            <person name="Cui X.M."/>
            <person name="Yuan T.T."/>
            <person name="Jiang B.G."/>
            <person name="Yang W.F."/>
            <person name="Lam T.T."/>
            <person name="Chang Q.C."/>
            <person name="Ding S.J."/>
            <person name="Wang X.J."/>
            <person name="Zhu J.G."/>
            <person name="Ruan X.D."/>
            <person name="Zhao L."/>
            <person name="Wei J.T."/>
            <person name="Ye R.Z."/>
            <person name="Que T.C."/>
            <person name="Du C.H."/>
            <person name="Zhou Y.H."/>
            <person name="Cheng J.X."/>
            <person name="Dai P.F."/>
            <person name="Guo W.B."/>
            <person name="Han X.H."/>
            <person name="Huang E.J."/>
            <person name="Li L.F."/>
            <person name="Wei W."/>
            <person name="Gao Y.C."/>
            <person name="Liu J.Z."/>
            <person name="Shao H.Z."/>
            <person name="Wang X."/>
            <person name="Wang C.C."/>
            <person name="Yang T.C."/>
            <person name="Huo Q.B."/>
            <person name="Li W."/>
            <person name="Chen H.Y."/>
            <person name="Chen S.E."/>
            <person name="Zhou L.G."/>
            <person name="Ni X.B."/>
            <person name="Tian J.H."/>
            <person name="Sheng Y."/>
            <person name="Liu T."/>
            <person name="Pan Y.S."/>
            <person name="Xia L.Y."/>
            <person name="Li J."/>
            <person name="Zhao F."/>
            <person name="Cao W.C."/>
        </authorList>
    </citation>
    <scope>NUCLEOTIDE SEQUENCE</scope>
    <source>
        <strain evidence="4">Rsan-2018</strain>
    </source>
</reference>
<accession>A0A9D4PKD9</accession>
<dbReference type="Gene3D" id="1.10.1380.10">
    <property type="entry name" value="Neutral endopeptidase , domain2"/>
    <property type="match status" value="1"/>
</dbReference>
<dbReference type="PROSITE" id="PS51885">
    <property type="entry name" value="NEPRILYSIN"/>
    <property type="match status" value="1"/>
</dbReference>
<evidence type="ECO:0000259" key="3">
    <source>
        <dbReference type="Pfam" id="PF05649"/>
    </source>
</evidence>
<sequence length="434" mass="49226">MHQQMSEPENSRTGQVPRRARYSPATFRMSQRNLIITALLVSSASAILATTAMLVHNRQRPEPLPSLLHMRPPRENPWQTRHLPLYFECESSACRATAEDLRKNVAWSLDPCADFYEYVCSSDRAKTNVYDNAVSHYLREVREVIRKYQSLGFFSRTAVSKKVTRFFATCQSSWIDLPSWRSQLEDVWMYLELSGDLAAVEGMLATFSRVLQTFPVVHVGVLGASRKTCVVLSRPDGNGADRIFRVPHAFSRYFRSFAADLLGHKGQISDDASDLINSAVIMESELQKYAGPLGEQYRHLQEYGDTPVSGIGNGSAAFDWTSYLRNLLTGAVTVKPESCVVLKSPAYVRHLVKVFAKVTKNDVRSFLKLRAAMALMPFRKLAENPEKEDVEQLCTLATYKLYRYAFLKEFNETQLLQVFVSAGEKEVVVKMSYR</sequence>
<protein>
    <recommendedName>
        <fullName evidence="3">Peptidase M13 N-terminal domain-containing protein</fullName>
    </recommendedName>
</protein>
<dbReference type="InterPro" id="IPR008753">
    <property type="entry name" value="Peptidase_M13_N"/>
</dbReference>
<evidence type="ECO:0000256" key="1">
    <source>
        <dbReference type="ARBA" id="ARBA00007357"/>
    </source>
</evidence>
<proteinExistence type="inferred from homology"/>
<evidence type="ECO:0000313" key="4">
    <source>
        <dbReference type="EMBL" id="KAH7943715.1"/>
    </source>
</evidence>
<dbReference type="EMBL" id="JABSTV010001253">
    <property type="protein sequence ID" value="KAH7943715.1"/>
    <property type="molecule type" value="Genomic_DNA"/>
</dbReference>
<dbReference type="PANTHER" id="PTHR11733:SF241">
    <property type="entry name" value="GH26575P-RELATED"/>
    <property type="match status" value="1"/>
</dbReference>